<sequence length="583" mass="67558">MVTVHNERKMMKQTMAQTHVEPLDEFRGFRIQEIEPDKERENSVNVRIATYNSAEVDSLVNLLENGQLEKEFENYVKATVFGVSHIGFAIEVKPSEIEHWRNVFITRTKKPLPSQRPPLKPKPTEEQPSKKTANVYAVIQKLFCVFVPSDQVTNIRTVKIKTLQGPSSITEKINNKELVEHSQIKRLWTLRVTLPANMSLNFNYKYCVTGVQSNLSSSLRSSFDFSETEDIVPENLSRTCLDFRTERDVFGNSEHLEDGVLGHFKHILCDADDTDINDSFYEINSLKEVEKLSIDRKEKIIKESTNDRCQDLFQQLIELPGFCEENSQSSKAFVVGWYEIVPSSEKLDALWKSCKFNYEENLKMLEDTVKNVKEIERLKEYAGDSFSETCSIVGLYIEEKIDELSTEGQQRYKDVWEPFVEGNDVEVDEVLKCFRSAVGRNEVKLAETQLSRKLNEDMKSALMNLLNYKEYKNKIFIIKSALDTFEIDQYHSSEFMKYFDIILKMSKLSLLTVSPVLKYLYAIADDVDDSMKEVLSVLRKTEKSIELIHFLRREIDVDMGNLVDSVEDYSDQNLSTNQKEYNK</sequence>
<proteinExistence type="predicted"/>
<protein>
    <submittedName>
        <fullName evidence="2">Uncharacterized protein</fullName>
    </submittedName>
</protein>
<evidence type="ECO:0000313" key="3">
    <source>
        <dbReference type="Proteomes" id="UP001217089"/>
    </source>
</evidence>
<gene>
    <name evidence="2" type="ORF">KUTeg_002052</name>
</gene>
<evidence type="ECO:0000256" key="1">
    <source>
        <dbReference type="SAM" id="MobiDB-lite"/>
    </source>
</evidence>
<evidence type="ECO:0000313" key="2">
    <source>
        <dbReference type="EMBL" id="KAJ8320465.1"/>
    </source>
</evidence>
<organism evidence="2 3">
    <name type="scientific">Tegillarca granosa</name>
    <name type="common">Malaysian cockle</name>
    <name type="synonym">Anadara granosa</name>
    <dbReference type="NCBI Taxonomy" id="220873"/>
    <lineage>
        <taxon>Eukaryota</taxon>
        <taxon>Metazoa</taxon>
        <taxon>Spiralia</taxon>
        <taxon>Lophotrochozoa</taxon>
        <taxon>Mollusca</taxon>
        <taxon>Bivalvia</taxon>
        <taxon>Autobranchia</taxon>
        <taxon>Pteriomorphia</taxon>
        <taxon>Arcoida</taxon>
        <taxon>Arcoidea</taxon>
        <taxon>Arcidae</taxon>
        <taxon>Tegillarca</taxon>
    </lineage>
</organism>
<dbReference type="EMBL" id="JARBDR010000141">
    <property type="protein sequence ID" value="KAJ8320465.1"/>
    <property type="molecule type" value="Genomic_DNA"/>
</dbReference>
<name>A0ABQ9FTA7_TEGGR</name>
<comment type="caution">
    <text evidence="2">The sequence shown here is derived from an EMBL/GenBank/DDBJ whole genome shotgun (WGS) entry which is preliminary data.</text>
</comment>
<feature type="region of interest" description="Disordered" evidence="1">
    <location>
        <begin position="111"/>
        <end position="130"/>
    </location>
</feature>
<dbReference type="Proteomes" id="UP001217089">
    <property type="component" value="Unassembled WGS sequence"/>
</dbReference>
<accession>A0ABQ9FTA7</accession>
<reference evidence="2 3" key="1">
    <citation type="submission" date="2022-12" db="EMBL/GenBank/DDBJ databases">
        <title>Chromosome-level genome of Tegillarca granosa.</title>
        <authorList>
            <person name="Kim J."/>
        </authorList>
    </citation>
    <scope>NUCLEOTIDE SEQUENCE [LARGE SCALE GENOMIC DNA]</scope>
    <source>
        <strain evidence="2">Teg-2019</strain>
        <tissue evidence="2">Adductor muscle</tissue>
    </source>
</reference>
<keyword evidence="3" id="KW-1185">Reference proteome</keyword>